<protein>
    <submittedName>
        <fullName evidence="1">Uncharacterized protein</fullName>
    </submittedName>
</protein>
<comment type="caution">
    <text evidence="1">The sequence shown here is derived from an EMBL/GenBank/DDBJ whole genome shotgun (WGS) entry which is preliminary data.</text>
</comment>
<gene>
    <name evidence="1" type="ORF">V5799_024881</name>
</gene>
<dbReference type="AlphaFoldDB" id="A0AAQ4EAT6"/>
<sequence length="141" mass="15173">MVYYVYVKFVLNNVKKVTSSVLIKAFHPKSVVDFTAGHIYHVYWERDEKTKGGYYDAEILQMTALPEPAPSVAVTAASAASTSAASASAVDNPLAEAFRAPSYPPVATSRPPPSSIPAALAHGDVMQGAPCQWRSFGERNL</sequence>
<evidence type="ECO:0000313" key="1">
    <source>
        <dbReference type="EMBL" id="KAK8771875.1"/>
    </source>
</evidence>
<proteinExistence type="predicted"/>
<dbReference type="EMBL" id="JARKHS020019188">
    <property type="protein sequence ID" value="KAK8771875.1"/>
    <property type="molecule type" value="Genomic_DNA"/>
</dbReference>
<reference evidence="1 2" key="1">
    <citation type="journal article" date="2023" name="Arcadia Sci">
        <title>De novo assembly of a long-read Amblyomma americanum tick genome.</title>
        <authorList>
            <person name="Chou S."/>
            <person name="Poskanzer K.E."/>
            <person name="Rollins M."/>
            <person name="Thuy-Boun P.S."/>
        </authorList>
    </citation>
    <scope>NUCLEOTIDE SEQUENCE [LARGE SCALE GENOMIC DNA]</scope>
    <source>
        <strain evidence="1">F_SG_1</strain>
        <tissue evidence="1">Salivary glands</tissue>
    </source>
</reference>
<evidence type="ECO:0000313" key="2">
    <source>
        <dbReference type="Proteomes" id="UP001321473"/>
    </source>
</evidence>
<name>A0AAQ4EAT6_AMBAM</name>
<organism evidence="1 2">
    <name type="scientific">Amblyomma americanum</name>
    <name type="common">Lone star tick</name>
    <dbReference type="NCBI Taxonomy" id="6943"/>
    <lineage>
        <taxon>Eukaryota</taxon>
        <taxon>Metazoa</taxon>
        <taxon>Ecdysozoa</taxon>
        <taxon>Arthropoda</taxon>
        <taxon>Chelicerata</taxon>
        <taxon>Arachnida</taxon>
        <taxon>Acari</taxon>
        <taxon>Parasitiformes</taxon>
        <taxon>Ixodida</taxon>
        <taxon>Ixodoidea</taxon>
        <taxon>Ixodidae</taxon>
        <taxon>Amblyomminae</taxon>
        <taxon>Amblyomma</taxon>
    </lineage>
</organism>
<accession>A0AAQ4EAT6</accession>
<dbReference type="Proteomes" id="UP001321473">
    <property type="component" value="Unassembled WGS sequence"/>
</dbReference>
<keyword evidence="2" id="KW-1185">Reference proteome</keyword>